<reference evidence="12 13" key="1">
    <citation type="submission" date="2023-04" db="EMBL/GenBank/DDBJ databases">
        <title>Genome of Basidiobolus ranarum AG-B5.</title>
        <authorList>
            <person name="Stajich J.E."/>
            <person name="Carter-House D."/>
            <person name="Gryganskyi A."/>
        </authorList>
    </citation>
    <scope>NUCLEOTIDE SEQUENCE [LARGE SCALE GENOMIC DNA]</scope>
    <source>
        <strain evidence="12 13">AG-B5</strain>
    </source>
</reference>
<evidence type="ECO:0000259" key="10">
    <source>
        <dbReference type="PROSITE" id="PS50021"/>
    </source>
</evidence>
<feature type="domain" description="Phorbol-ester/DAG-type" evidence="11">
    <location>
        <begin position="737"/>
        <end position="785"/>
    </location>
</feature>
<evidence type="ECO:0000256" key="7">
    <source>
        <dbReference type="PROSITE-ProRule" id="PRU10141"/>
    </source>
</evidence>
<dbReference type="Gene3D" id="3.30.60.20">
    <property type="match status" value="1"/>
</dbReference>
<dbReference type="InterPro" id="IPR046349">
    <property type="entry name" value="C1-like_sf"/>
</dbReference>
<feature type="binding site" evidence="7">
    <location>
        <position position="445"/>
    </location>
    <ligand>
        <name>ATP</name>
        <dbReference type="ChEBI" id="CHEBI:30616"/>
    </ligand>
</feature>
<dbReference type="SUPFAM" id="SSF57889">
    <property type="entry name" value="Cysteine-rich domain"/>
    <property type="match status" value="1"/>
</dbReference>
<dbReference type="SMART" id="SM00220">
    <property type="entry name" value="S_TKc"/>
    <property type="match status" value="1"/>
</dbReference>
<dbReference type="PROSITE" id="PS00479">
    <property type="entry name" value="ZF_DAG_PE_1"/>
    <property type="match status" value="1"/>
</dbReference>
<evidence type="ECO:0000256" key="4">
    <source>
        <dbReference type="ARBA" id="ARBA00022777"/>
    </source>
</evidence>
<dbReference type="EC" id="2.7.11.1" evidence="12"/>
<keyword evidence="2" id="KW-0479">Metal-binding</keyword>
<dbReference type="PANTHER" id="PTHR48016:SF4">
    <property type="entry name" value="PROTEIN KINASE DOMAIN-CONTAINING PROTEIN"/>
    <property type="match status" value="1"/>
</dbReference>
<gene>
    <name evidence="12" type="primary">CDC15_1</name>
    <name evidence="12" type="ORF">K7432_000392</name>
</gene>
<dbReference type="Pfam" id="PF00307">
    <property type="entry name" value="CH"/>
    <property type="match status" value="1"/>
</dbReference>
<feature type="region of interest" description="Disordered" evidence="8">
    <location>
        <begin position="784"/>
        <end position="867"/>
    </location>
</feature>
<keyword evidence="1 12" id="KW-0808">Transferase</keyword>
<feature type="region of interest" description="Disordered" evidence="8">
    <location>
        <begin position="188"/>
        <end position="213"/>
    </location>
</feature>
<evidence type="ECO:0000256" key="3">
    <source>
        <dbReference type="ARBA" id="ARBA00022741"/>
    </source>
</evidence>
<feature type="domain" description="Calponin-homology (CH)" evidence="10">
    <location>
        <begin position="33"/>
        <end position="137"/>
    </location>
</feature>
<feature type="compositionally biased region" description="Polar residues" evidence="8">
    <location>
        <begin position="789"/>
        <end position="805"/>
    </location>
</feature>
<dbReference type="InterPro" id="IPR017441">
    <property type="entry name" value="Protein_kinase_ATP_BS"/>
</dbReference>
<dbReference type="Proteomes" id="UP001479436">
    <property type="component" value="Unassembled WGS sequence"/>
</dbReference>
<dbReference type="InterPro" id="IPR001245">
    <property type="entry name" value="Ser-Thr/Tyr_kinase_cat_dom"/>
</dbReference>
<evidence type="ECO:0000313" key="13">
    <source>
        <dbReference type="Proteomes" id="UP001479436"/>
    </source>
</evidence>
<dbReference type="GO" id="GO:0004674">
    <property type="term" value="F:protein serine/threonine kinase activity"/>
    <property type="evidence" value="ECO:0007669"/>
    <property type="project" value="UniProtKB-EC"/>
</dbReference>
<evidence type="ECO:0000313" key="12">
    <source>
        <dbReference type="EMBL" id="KAK9729350.1"/>
    </source>
</evidence>
<evidence type="ECO:0000259" key="9">
    <source>
        <dbReference type="PROSITE" id="PS50011"/>
    </source>
</evidence>
<evidence type="ECO:0000256" key="6">
    <source>
        <dbReference type="ARBA" id="ARBA00022840"/>
    </source>
</evidence>
<keyword evidence="5" id="KW-0862">Zinc</keyword>
<dbReference type="InterPro" id="IPR050538">
    <property type="entry name" value="MAP_kinase_kinase_kinase"/>
</dbReference>
<dbReference type="PANTHER" id="PTHR48016">
    <property type="entry name" value="MAP KINASE KINASE KINASE SSK2-RELATED-RELATED"/>
    <property type="match status" value="1"/>
</dbReference>
<feature type="compositionally biased region" description="Polar residues" evidence="8">
    <location>
        <begin position="814"/>
        <end position="823"/>
    </location>
</feature>
<dbReference type="InterPro" id="IPR011009">
    <property type="entry name" value="Kinase-like_dom_sf"/>
</dbReference>
<proteinExistence type="predicted"/>
<dbReference type="PROSITE" id="PS00107">
    <property type="entry name" value="PROTEIN_KINASE_ATP"/>
    <property type="match status" value="1"/>
</dbReference>
<keyword evidence="4 12" id="KW-0418">Kinase</keyword>
<dbReference type="InterPro" id="IPR002219">
    <property type="entry name" value="PKC_DAG/PE"/>
</dbReference>
<dbReference type="PROSITE" id="PS50081">
    <property type="entry name" value="ZF_DAG_PE_2"/>
    <property type="match status" value="1"/>
</dbReference>
<dbReference type="PRINTS" id="PR00109">
    <property type="entry name" value="TYRKINASE"/>
</dbReference>
<accession>A0ABR2WBA9</accession>
<keyword evidence="3 7" id="KW-0547">Nucleotide-binding</keyword>
<evidence type="ECO:0000256" key="8">
    <source>
        <dbReference type="SAM" id="MobiDB-lite"/>
    </source>
</evidence>
<name>A0ABR2WBA9_9FUNG</name>
<dbReference type="PROSITE" id="PS50011">
    <property type="entry name" value="PROTEIN_KINASE_DOM"/>
    <property type="match status" value="1"/>
</dbReference>
<dbReference type="PRINTS" id="PR00888">
    <property type="entry name" value="SM22CALPONIN"/>
</dbReference>
<feature type="region of interest" description="Disordered" evidence="8">
    <location>
        <begin position="322"/>
        <end position="341"/>
    </location>
</feature>
<protein>
    <submittedName>
        <fullName evidence="12">Protein kinase of the Mitotic Exit Network</fullName>
        <ecNumber evidence="12">2.7.11.1</ecNumber>
    </submittedName>
</protein>
<evidence type="ECO:0000259" key="11">
    <source>
        <dbReference type="PROSITE" id="PS50081"/>
    </source>
</evidence>
<dbReference type="EMBL" id="JASJQH010006882">
    <property type="protein sequence ID" value="KAK9729350.1"/>
    <property type="molecule type" value="Genomic_DNA"/>
</dbReference>
<dbReference type="Gene3D" id="1.10.510.10">
    <property type="entry name" value="Transferase(Phosphotransferase) domain 1"/>
    <property type="match status" value="1"/>
</dbReference>
<dbReference type="SUPFAM" id="SSF47576">
    <property type="entry name" value="Calponin-homology domain, CH-domain"/>
    <property type="match status" value="1"/>
</dbReference>
<organism evidence="12 13">
    <name type="scientific">Basidiobolus ranarum</name>
    <dbReference type="NCBI Taxonomy" id="34480"/>
    <lineage>
        <taxon>Eukaryota</taxon>
        <taxon>Fungi</taxon>
        <taxon>Fungi incertae sedis</taxon>
        <taxon>Zoopagomycota</taxon>
        <taxon>Entomophthoromycotina</taxon>
        <taxon>Basidiobolomycetes</taxon>
        <taxon>Basidiobolales</taxon>
        <taxon>Basidiobolaceae</taxon>
        <taxon>Basidiobolus</taxon>
    </lineage>
</organism>
<dbReference type="InterPro" id="IPR036872">
    <property type="entry name" value="CH_dom_sf"/>
</dbReference>
<dbReference type="InterPro" id="IPR003096">
    <property type="entry name" value="SM22_calponin"/>
</dbReference>
<dbReference type="PROSITE" id="PS50021">
    <property type="entry name" value="CH"/>
    <property type="match status" value="1"/>
</dbReference>
<dbReference type="Gene3D" id="1.10.418.10">
    <property type="entry name" value="Calponin-like domain"/>
    <property type="match status" value="1"/>
</dbReference>
<feature type="domain" description="Protein kinase" evidence="9">
    <location>
        <begin position="416"/>
        <end position="674"/>
    </location>
</feature>
<evidence type="ECO:0000256" key="1">
    <source>
        <dbReference type="ARBA" id="ARBA00022679"/>
    </source>
</evidence>
<keyword evidence="6 7" id="KW-0067">ATP-binding</keyword>
<sequence length="867" mass="97833">MASLESINSNRFSCLDTKKSQEVVDRARADQQLKIQQAAQEFLESVLGHPLPNGDLHHSLRDGVLLCKMLNKLKPEAIPQVSTKQMPFFQMQNISHFLEACSKLGLQKFDLFETVDLYEKKNMSRVIFTILTIERIIAGVPLSRRTQSFNEHVTPIGQLSLSSPGSPSPLSNSIKDMDPIFDEKLQNSPKDESFESFDSSESGYVSHQSKAPKAHITLRKKKNPLRIIEDRQPEDMIYAGRFNQRTSSQFTRARCLSDTFENTSISTIVASDSTSPNKSLQSFYLSDSFDEGTIPRISDDVSPTRPFRSRCLSDAFEEGGAARRLSDRVSPTKPARSRCLSENFEDSGIKELSPKTPPTKTVRSRCLSERKYENPDDKDYFSNMIRHSDSNRGGRTATLKQRLEVYSEVSQIISQYQMGNRIGKGQFGTVYKALNLENGQMVAVKRMKIIDHKEHIDSLTNEVELLRSLSHPQIVKYEGSIRTEDSLYIVIEYVENGSMLKTLKDFGGRFPEKLVKKYALKILEGLMYLHDREVVHCDLKAANILSTKNGNIKLSDFGVSLNLKLLESNLTNVSANPTVAGTPNWMAPEIIELQGASTASDIWSLGCTLVELLTGKPPYYDLMPLTALFRIVEDDCPPLPENISDKMRDFLLQCFQKDPKMRPTARDLYRHEWLVEHRVVHELRKNGSIRSIEKIAVHIEGSPFNRSLPSPPSRIESLISHDRTRSDTDARRISSRSHRFVKCSFNKAVVECRICQVFVKKRAFFCDECGLVCHVECANSSPPICEPRTPQNTPMNSLGSSTSRRVSGHGFPRHSNQSPSGIQDGSVYEQSSSISSSGSNYQDSRFSRFKARRLKKSKKPPQDCCIS</sequence>
<dbReference type="InterPro" id="IPR001715">
    <property type="entry name" value="CH_dom"/>
</dbReference>
<feature type="compositionally biased region" description="Basic residues" evidence="8">
    <location>
        <begin position="847"/>
        <end position="859"/>
    </location>
</feature>
<dbReference type="CDD" id="cd00029">
    <property type="entry name" value="C1"/>
    <property type="match status" value="1"/>
</dbReference>
<evidence type="ECO:0000256" key="5">
    <source>
        <dbReference type="ARBA" id="ARBA00022833"/>
    </source>
</evidence>
<keyword evidence="13" id="KW-1185">Reference proteome</keyword>
<dbReference type="SMART" id="SM00033">
    <property type="entry name" value="CH"/>
    <property type="match status" value="1"/>
</dbReference>
<evidence type="ECO:0000256" key="2">
    <source>
        <dbReference type="ARBA" id="ARBA00022723"/>
    </source>
</evidence>
<comment type="caution">
    <text evidence="12">The sequence shown here is derived from an EMBL/GenBank/DDBJ whole genome shotgun (WGS) entry which is preliminary data.</text>
</comment>
<dbReference type="InterPro" id="IPR000719">
    <property type="entry name" value="Prot_kinase_dom"/>
</dbReference>
<dbReference type="CDD" id="cd06627">
    <property type="entry name" value="STKc_Cdc7_like"/>
    <property type="match status" value="1"/>
</dbReference>
<dbReference type="SUPFAM" id="SSF56112">
    <property type="entry name" value="Protein kinase-like (PK-like)"/>
    <property type="match status" value="1"/>
</dbReference>
<dbReference type="Pfam" id="PF00069">
    <property type="entry name" value="Pkinase"/>
    <property type="match status" value="1"/>
</dbReference>